<keyword evidence="11" id="KW-1185">Reference proteome</keyword>
<dbReference type="CDD" id="cd01434">
    <property type="entry name" value="EFG_mtEFG1_IV"/>
    <property type="match status" value="1"/>
</dbReference>
<dbReference type="NCBIfam" id="TIGR00231">
    <property type="entry name" value="small_GTP"/>
    <property type="match status" value="1"/>
</dbReference>
<dbReference type="CDD" id="cd03713">
    <property type="entry name" value="EFG_mtEFG_C"/>
    <property type="match status" value="1"/>
</dbReference>
<evidence type="ECO:0000259" key="9">
    <source>
        <dbReference type="PROSITE" id="PS51722"/>
    </source>
</evidence>
<dbReference type="GO" id="GO:0005525">
    <property type="term" value="F:GTP binding"/>
    <property type="evidence" value="ECO:0007669"/>
    <property type="project" value="UniProtKB-UniRule"/>
</dbReference>
<evidence type="ECO:0000256" key="7">
    <source>
        <dbReference type="ARBA" id="ARBA00024731"/>
    </source>
</evidence>
<dbReference type="CDD" id="cd16262">
    <property type="entry name" value="EFG_III"/>
    <property type="match status" value="1"/>
</dbReference>
<dbReference type="Gene3D" id="3.40.50.300">
    <property type="entry name" value="P-loop containing nucleotide triphosphate hydrolases"/>
    <property type="match status" value="1"/>
</dbReference>
<organism evidence="10 11">
    <name type="scientific">Roseiconus nitratireducens</name>
    <dbReference type="NCBI Taxonomy" id="2605748"/>
    <lineage>
        <taxon>Bacteria</taxon>
        <taxon>Pseudomonadati</taxon>
        <taxon>Planctomycetota</taxon>
        <taxon>Planctomycetia</taxon>
        <taxon>Pirellulales</taxon>
        <taxon>Pirellulaceae</taxon>
        <taxon>Roseiconus</taxon>
    </lineage>
</organism>
<dbReference type="Gene3D" id="3.30.230.10">
    <property type="match status" value="1"/>
</dbReference>
<dbReference type="SUPFAM" id="SSF54211">
    <property type="entry name" value="Ribosomal protein S5 domain 2-like"/>
    <property type="match status" value="1"/>
</dbReference>
<dbReference type="InterPro" id="IPR005517">
    <property type="entry name" value="Transl_elong_EFG/EF2_IV"/>
</dbReference>
<dbReference type="InterPro" id="IPR047872">
    <property type="entry name" value="EFG_IV"/>
</dbReference>
<dbReference type="GO" id="GO:0003924">
    <property type="term" value="F:GTPase activity"/>
    <property type="evidence" value="ECO:0007669"/>
    <property type="project" value="InterPro"/>
</dbReference>
<dbReference type="PANTHER" id="PTHR43636">
    <property type="entry name" value="ELONGATION FACTOR G, MITOCHONDRIAL"/>
    <property type="match status" value="1"/>
</dbReference>
<dbReference type="Proteomes" id="UP000324479">
    <property type="component" value="Unassembled WGS sequence"/>
</dbReference>
<dbReference type="PRINTS" id="PR00315">
    <property type="entry name" value="ELONGATNFCT"/>
</dbReference>
<dbReference type="RefSeq" id="WP_150079341.1">
    <property type="nucleotide sequence ID" value="NZ_VWOX01000020.1"/>
</dbReference>
<dbReference type="Pfam" id="PF00009">
    <property type="entry name" value="GTP_EFTU"/>
    <property type="match status" value="1"/>
</dbReference>
<dbReference type="GO" id="GO:0005737">
    <property type="term" value="C:cytoplasm"/>
    <property type="evidence" value="ECO:0007669"/>
    <property type="project" value="UniProtKB-SubCell"/>
</dbReference>
<dbReference type="InterPro" id="IPR009022">
    <property type="entry name" value="EFG_III"/>
</dbReference>
<feature type="binding site" evidence="8">
    <location>
        <begin position="13"/>
        <end position="20"/>
    </location>
    <ligand>
        <name>GTP</name>
        <dbReference type="ChEBI" id="CHEBI:37565"/>
    </ligand>
</feature>
<dbReference type="PROSITE" id="PS51722">
    <property type="entry name" value="G_TR_2"/>
    <property type="match status" value="1"/>
</dbReference>
<feature type="domain" description="Tr-type G" evidence="9">
    <location>
        <begin position="4"/>
        <end position="279"/>
    </location>
</feature>
<keyword evidence="5 8" id="KW-0648">Protein biosynthesis</keyword>
<dbReference type="InterPro" id="IPR005225">
    <property type="entry name" value="Small_GTP-bd"/>
</dbReference>
<dbReference type="Gene3D" id="2.40.30.10">
    <property type="entry name" value="Translation factors"/>
    <property type="match status" value="1"/>
</dbReference>
<evidence type="ECO:0000256" key="2">
    <source>
        <dbReference type="ARBA" id="ARBA00017872"/>
    </source>
</evidence>
<dbReference type="SMART" id="SM00838">
    <property type="entry name" value="EFG_C"/>
    <property type="match status" value="1"/>
</dbReference>
<keyword evidence="3 8" id="KW-0547">Nucleotide-binding</keyword>
<dbReference type="InterPro" id="IPR004540">
    <property type="entry name" value="Transl_elong_EFG/EF2"/>
</dbReference>
<keyword evidence="8" id="KW-0963">Cytoplasm</keyword>
<dbReference type="Pfam" id="PF14492">
    <property type="entry name" value="EFG_III"/>
    <property type="match status" value="1"/>
</dbReference>
<dbReference type="SUPFAM" id="SSF54980">
    <property type="entry name" value="EF-G C-terminal domain-like"/>
    <property type="match status" value="2"/>
</dbReference>
<protein>
    <recommendedName>
        <fullName evidence="2 8">Elongation factor G</fullName>
        <shortName evidence="8">EF-G</shortName>
    </recommendedName>
</protein>
<dbReference type="InterPro" id="IPR014721">
    <property type="entry name" value="Ribsml_uS5_D2-typ_fold_subgr"/>
</dbReference>
<dbReference type="SUPFAM" id="SSF52540">
    <property type="entry name" value="P-loop containing nucleoside triphosphate hydrolases"/>
    <property type="match status" value="1"/>
</dbReference>
<dbReference type="InterPro" id="IPR004161">
    <property type="entry name" value="EFTu-like_2"/>
</dbReference>
<feature type="binding site" evidence="8">
    <location>
        <begin position="79"/>
        <end position="83"/>
    </location>
    <ligand>
        <name>GTP</name>
        <dbReference type="ChEBI" id="CHEBI:37565"/>
    </ligand>
</feature>
<dbReference type="SMART" id="SM00889">
    <property type="entry name" value="EFG_IV"/>
    <property type="match status" value="1"/>
</dbReference>
<dbReference type="Pfam" id="PF03144">
    <property type="entry name" value="GTP_EFTU_D2"/>
    <property type="match status" value="1"/>
</dbReference>
<dbReference type="CDD" id="cd01886">
    <property type="entry name" value="EF-G"/>
    <property type="match status" value="1"/>
</dbReference>
<comment type="similarity">
    <text evidence="1 8">Belongs to the TRAFAC class translation factor GTPase superfamily. Classic translation factor GTPase family. EF-G/EF-2 subfamily.</text>
</comment>
<evidence type="ECO:0000256" key="4">
    <source>
        <dbReference type="ARBA" id="ARBA00022768"/>
    </source>
</evidence>
<proteinExistence type="inferred from homology"/>
<accession>A0A5M6CVS2</accession>
<evidence type="ECO:0000313" key="10">
    <source>
        <dbReference type="EMBL" id="KAA5539344.1"/>
    </source>
</evidence>
<dbReference type="Gene3D" id="3.30.70.870">
    <property type="entry name" value="Elongation Factor G (Translational Gtpase), domain 3"/>
    <property type="match status" value="1"/>
</dbReference>
<evidence type="ECO:0000256" key="3">
    <source>
        <dbReference type="ARBA" id="ARBA00022741"/>
    </source>
</evidence>
<comment type="function">
    <text evidence="7 8">Catalyzes the GTP-dependent ribosomal translocation step during translation elongation. During this step, the ribosome changes from the pre-translocational (PRE) to the post-translocational (POST) state as the newly formed A-site-bound peptidyl-tRNA and P-site-bound deacylated tRNA move to the P and E sites, respectively. Catalyzes the coordinated movement of the two tRNA molecules, the mRNA and conformational changes in the ribosome.</text>
</comment>
<dbReference type="NCBIfam" id="TIGR00484">
    <property type="entry name" value="EF-G"/>
    <property type="match status" value="1"/>
</dbReference>
<dbReference type="NCBIfam" id="NF009381">
    <property type="entry name" value="PRK12740.1-5"/>
    <property type="match status" value="1"/>
</dbReference>
<evidence type="ECO:0000256" key="5">
    <source>
        <dbReference type="ARBA" id="ARBA00022917"/>
    </source>
</evidence>
<dbReference type="PANTHER" id="PTHR43636:SF2">
    <property type="entry name" value="ELONGATION FACTOR G, MITOCHONDRIAL"/>
    <property type="match status" value="1"/>
</dbReference>
<comment type="subcellular location">
    <subcellularLocation>
        <location evidence="8">Cytoplasm</location>
    </subcellularLocation>
</comment>
<gene>
    <name evidence="8" type="primary">fusA</name>
    <name evidence="10" type="ORF">FYK55_24895</name>
</gene>
<evidence type="ECO:0000256" key="8">
    <source>
        <dbReference type="HAMAP-Rule" id="MF_00054"/>
    </source>
</evidence>
<evidence type="ECO:0000256" key="6">
    <source>
        <dbReference type="ARBA" id="ARBA00023134"/>
    </source>
</evidence>
<reference evidence="10 11" key="1">
    <citation type="submission" date="2019-08" db="EMBL/GenBank/DDBJ databases">
        <authorList>
            <person name="Dhanesh K."/>
            <person name="Kumar G."/>
            <person name="Sasikala C."/>
            <person name="Venkata Ramana C."/>
        </authorList>
    </citation>
    <scope>NUCLEOTIDE SEQUENCE [LARGE SCALE GENOMIC DNA]</scope>
    <source>
        <strain evidence="10 11">JC645</strain>
    </source>
</reference>
<dbReference type="FunFam" id="3.30.230.10:FF:000003">
    <property type="entry name" value="Elongation factor G"/>
    <property type="match status" value="1"/>
</dbReference>
<dbReference type="GO" id="GO:0003746">
    <property type="term" value="F:translation elongation factor activity"/>
    <property type="evidence" value="ECO:0007669"/>
    <property type="project" value="UniProtKB-UniRule"/>
</dbReference>
<keyword evidence="6 8" id="KW-0342">GTP-binding</keyword>
<dbReference type="CDD" id="cd04091">
    <property type="entry name" value="mtEFG1_II_like"/>
    <property type="match status" value="1"/>
</dbReference>
<dbReference type="InterPro" id="IPR035647">
    <property type="entry name" value="EFG_III/V"/>
</dbReference>
<dbReference type="EMBL" id="VWOX01000020">
    <property type="protein sequence ID" value="KAA5539344.1"/>
    <property type="molecule type" value="Genomic_DNA"/>
</dbReference>
<dbReference type="FunFam" id="3.30.70.240:FF:000001">
    <property type="entry name" value="Elongation factor G"/>
    <property type="match status" value="1"/>
</dbReference>
<dbReference type="InterPro" id="IPR035649">
    <property type="entry name" value="EFG_V"/>
</dbReference>
<dbReference type="FunFam" id="3.30.70.870:FF:000001">
    <property type="entry name" value="Elongation factor G"/>
    <property type="match status" value="1"/>
</dbReference>
<comment type="caution">
    <text evidence="10">The sequence shown here is derived from an EMBL/GenBank/DDBJ whole genome shotgun (WGS) entry which is preliminary data.</text>
</comment>
<dbReference type="InterPro" id="IPR027417">
    <property type="entry name" value="P-loop_NTPase"/>
</dbReference>
<sequence length="693" mass="77446">MKLEKVRNIGISAHIDSGKTTLSERILFYAGRIHKIEDVRGGGDGATMDHMELEKERGITITSAATSLEWKGYKINLIDTPGHVDFTVEVERSLRVLDGAVLVLCSVGGVQSQSITVDRQMKRYQVPRLAFINKMDRTGANPFRVVTQLREKLGAEAFLMQYPIGAEDNFEGVVDLIEMKSYRFSGTEGQNVDVGDVPDNLKEKCEAARAHMLEQLSLYSDEMMELLLSEEEVPLEMIYKVTRDAVLGGATPVYLGSAFKNKGVQPLLDAVNRYLPSPLDREIKGVDPQDESKAILLKPDPEAPFVGMAFKIVDDPFGQLTFMRIYQGTITKGDSYFNQRTSKKERFSRIVRMHSDKREEIDTASAGDIVAVMGIDSASGDTYAAERDQCTLESMFVPDPVIKIAVTPKSRGDGDKMGKALQRFRKEDPTFRVMTDEETNEILISGMGELHLEVYIERIRREYDVEIEVGAPKVSYRESPTRAVDFNYKHKKQTGGSGQFAHIVGTLSPLESVSEGSFEFEEHIVGGRIPKQYIPAIEKGFRDILDKGPLAEYPVVGTKIDLNDGSFHEVDSSEKAFYTAAQGCFREYFKQAAPKLLEPIMQMEIECPEDFQGTVVGDIIRRRGIMNSSDVVDGNSIIIAEIPLSETFGYATDLRSMTQGQGTFTMELATYRETPSNIQEEIIEAKRKEKEGK</sequence>
<dbReference type="SUPFAM" id="SSF50447">
    <property type="entry name" value="Translation proteins"/>
    <property type="match status" value="1"/>
</dbReference>
<dbReference type="Gene3D" id="3.30.70.240">
    <property type="match status" value="1"/>
</dbReference>
<dbReference type="InterPro" id="IPR041095">
    <property type="entry name" value="EFG_II"/>
</dbReference>
<dbReference type="InterPro" id="IPR000795">
    <property type="entry name" value="T_Tr_GTP-bd_dom"/>
</dbReference>
<dbReference type="InterPro" id="IPR009000">
    <property type="entry name" value="Transl_B-barrel_sf"/>
</dbReference>
<name>A0A5M6CVS2_9BACT</name>
<dbReference type="InterPro" id="IPR020568">
    <property type="entry name" value="Ribosomal_Su5_D2-typ_SF"/>
</dbReference>
<dbReference type="AlphaFoldDB" id="A0A5M6CVS2"/>
<evidence type="ECO:0000313" key="11">
    <source>
        <dbReference type="Proteomes" id="UP000324479"/>
    </source>
</evidence>
<feature type="binding site" evidence="8">
    <location>
        <begin position="133"/>
        <end position="136"/>
    </location>
    <ligand>
        <name>GTP</name>
        <dbReference type="ChEBI" id="CHEBI:37565"/>
    </ligand>
</feature>
<dbReference type="Pfam" id="PF03764">
    <property type="entry name" value="EFG_IV"/>
    <property type="match status" value="1"/>
</dbReference>
<dbReference type="HAMAP" id="MF_00054_B">
    <property type="entry name" value="EF_G_EF_2_B"/>
    <property type="match status" value="1"/>
</dbReference>
<dbReference type="FunFam" id="3.40.50.300:FF:000029">
    <property type="entry name" value="Elongation factor G"/>
    <property type="match status" value="1"/>
</dbReference>
<dbReference type="Pfam" id="PF00679">
    <property type="entry name" value="EFG_C"/>
    <property type="match status" value="1"/>
</dbReference>
<evidence type="ECO:0000256" key="1">
    <source>
        <dbReference type="ARBA" id="ARBA00005870"/>
    </source>
</evidence>
<dbReference type="InterPro" id="IPR000640">
    <property type="entry name" value="EFG_V-like"/>
</dbReference>
<keyword evidence="4 8" id="KW-0251">Elongation factor</keyword>
<dbReference type="FunFam" id="2.40.30.10:FF:000022">
    <property type="entry name" value="Elongation factor G, mitochondrial"/>
    <property type="match status" value="1"/>
</dbReference>